<dbReference type="GO" id="GO:0006508">
    <property type="term" value="P:proteolysis"/>
    <property type="evidence" value="ECO:0007669"/>
    <property type="project" value="UniProtKB-KW"/>
</dbReference>
<protein>
    <submittedName>
        <fullName evidence="1">Sporulation-specific protease YabG</fullName>
        <ecNumber evidence="1">3.4.-.-</ecNumber>
    </submittedName>
</protein>
<proteinExistence type="predicted"/>
<accession>A0A8A0RJN2</accession>
<dbReference type="AlphaFoldDB" id="A0A8A0RJN2"/>
<sequence>MDIGDIVSRKSYNCDIFFKIVDIIQEGEQTKAVLKGLELRILADAPLDDLKKVSQQELREYKKDFIKKSNECLIRIMYRRKLEMEKRGHQKEEKNNNNGFFDKPGRVLHIDGDEEYLEVCLSTYKRLGMDVIGEHIPEKLQPKRVYMFLVEYSPDILVLTGHDGMLNRSKNFTEISCYRNSRYFVEAVKRARKYEPSLDELVIFAGACQSYYEELLRAGANFASSPHRVLIHCLDPVFITEKIAFSPIDNFVSIQDVIGSTITGIKGIGGFNTRGKLREGLPSSPYE</sequence>
<dbReference type="RefSeq" id="WP_206708744.1">
    <property type="nucleotide sequence ID" value="NZ_CP059066.1"/>
</dbReference>
<name>A0A8A0RJN2_9FIRM</name>
<dbReference type="EMBL" id="CP059066">
    <property type="protein sequence ID" value="QSQ08535.1"/>
    <property type="molecule type" value="Genomic_DNA"/>
</dbReference>
<keyword evidence="1" id="KW-0378">Hydrolase</keyword>
<dbReference type="InterPro" id="IPR008764">
    <property type="entry name" value="Peptidase_U57"/>
</dbReference>
<gene>
    <name evidence="1" type="primary">yabG</name>
    <name evidence="1" type="ORF">H0A61_00862</name>
</gene>
<organism evidence="1 2">
    <name type="scientific">Koleobacter methoxysyntrophicus</name>
    <dbReference type="NCBI Taxonomy" id="2751313"/>
    <lineage>
        <taxon>Bacteria</taxon>
        <taxon>Bacillati</taxon>
        <taxon>Bacillota</taxon>
        <taxon>Clostridia</taxon>
        <taxon>Koleobacterales</taxon>
        <taxon>Koleobacteraceae</taxon>
        <taxon>Koleobacter</taxon>
    </lineage>
</organism>
<dbReference type="Proteomes" id="UP000662904">
    <property type="component" value="Chromosome"/>
</dbReference>
<evidence type="ECO:0000313" key="1">
    <source>
        <dbReference type="EMBL" id="QSQ08535.1"/>
    </source>
</evidence>
<dbReference type="PIRSF" id="PIRSF011575">
    <property type="entry name" value="YabG"/>
    <property type="match status" value="1"/>
</dbReference>
<dbReference type="EC" id="3.4.-.-" evidence="1"/>
<reference evidence="1" key="1">
    <citation type="submission" date="2020-07" db="EMBL/GenBank/DDBJ databases">
        <title>Koleobacter methoxysyntrophicus gen. nov., sp. nov., a novel anaerobic bacterium isolated from deep subsurface oil field and proposal of Koleobacterales ord. nov. in the phylum Firmicutes.</title>
        <authorList>
            <person name="Sakamoto S."/>
            <person name="Tamaki H."/>
        </authorList>
    </citation>
    <scope>NUCLEOTIDE SEQUENCE</scope>
    <source>
        <strain evidence="1">NRmbB1</strain>
    </source>
</reference>
<keyword evidence="2" id="KW-1185">Reference proteome</keyword>
<dbReference type="NCBIfam" id="TIGR02855">
    <property type="entry name" value="spore_yabG"/>
    <property type="match status" value="1"/>
</dbReference>
<dbReference type="GO" id="GO:0008233">
    <property type="term" value="F:peptidase activity"/>
    <property type="evidence" value="ECO:0007669"/>
    <property type="project" value="UniProtKB-KW"/>
</dbReference>
<dbReference type="KEGG" id="kme:H0A61_00862"/>
<dbReference type="Pfam" id="PF05582">
    <property type="entry name" value="Peptidase_U57"/>
    <property type="match status" value="1"/>
</dbReference>
<evidence type="ECO:0000313" key="2">
    <source>
        <dbReference type="Proteomes" id="UP000662904"/>
    </source>
</evidence>
<keyword evidence="1" id="KW-0645">Protease</keyword>